<dbReference type="EMBL" id="CM056815">
    <property type="protein sequence ID" value="KAJ8629674.1"/>
    <property type="molecule type" value="Genomic_DNA"/>
</dbReference>
<accession>A0ACC2L896</accession>
<gene>
    <name evidence="1" type="ORF">MRB53_022997</name>
</gene>
<protein>
    <submittedName>
        <fullName evidence="1">Uncharacterized protein</fullName>
    </submittedName>
</protein>
<organism evidence="1 2">
    <name type="scientific">Persea americana</name>
    <name type="common">Avocado</name>
    <dbReference type="NCBI Taxonomy" id="3435"/>
    <lineage>
        <taxon>Eukaryota</taxon>
        <taxon>Viridiplantae</taxon>
        <taxon>Streptophyta</taxon>
        <taxon>Embryophyta</taxon>
        <taxon>Tracheophyta</taxon>
        <taxon>Spermatophyta</taxon>
        <taxon>Magnoliopsida</taxon>
        <taxon>Magnoliidae</taxon>
        <taxon>Laurales</taxon>
        <taxon>Lauraceae</taxon>
        <taxon>Persea</taxon>
    </lineage>
</organism>
<keyword evidence="2" id="KW-1185">Reference proteome</keyword>
<reference evidence="1 2" key="1">
    <citation type="journal article" date="2022" name="Hortic Res">
        <title>A haplotype resolved chromosomal level avocado genome allows analysis of novel avocado genes.</title>
        <authorList>
            <person name="Nath O."/>
            <person name="Fletcher S.J."/>
            <person name="Hayward A."/>
            <person name="Shaw L.M."/>
            <person name="Masouleh A.K."/>
            <person name="Furtado A."/>
            <person name="Henry R.J."/>
            <person name="Mitter N."/>
        </authorList>
    </citation>
    <scope>NUCLEOTIDE SEQUENCE [LARGE SCALE GENOMIC DNA]</scope>
    <source>
        <strain evidence="2">cv. Hass</strain>
    </source>
</reference>
<evidence type="ECO:0000313" key="2">
    <source>
        <dbReference type="Proteomes" id="UP001234297"/>
    </source>
</evidence>
<evidence type="ECO:0000313" key="1">
    <source>
        <dbReference type="EMBL" id="KAJ8629674.1"/>
    </source>
</evidence>
<dbReference type="Proteomes" id="UP001234297">
    <property type="component" value="Chromosome 7"/>
</dbReference>
<proteinExistence type="predicted"/>
<name>A0ACC2L896_PERAE</name>
<sequence>MIEEALVSFVVSKLGDFVVGISQSFVEIRNDIVWVKGELSMMQALLRDAERRSETDEVVKEWLEQVTNIVFKIEDFLDTAGRRYRLESSDDSTDPIPQDASRLCFDFLENLASRSLSFYRGTSSIAENEITIASIKKEIECISRRAQTYGLQPHHARDDGESSSTTATGITQRRPGYSAPLFEQVELVGFDEDVRQLTDWLLNEDENIQWSFMCIVGMGGSGKTALANRVCNLAHNNFDHHLWKIASEYPQANDFSRELDKAFEESRSGKLEEHRYILVIDDISDIGFCSAIMRTLPLGGRGKVILTSRQNITASLEEENCSVHKIKPLPYELAWKLFCKRAFRCSSPPGTCPPYMNVVATEIVKRCSGLPLAIVLMGGLLSTEGTIPSKWKDIIQRLDQELLHNPRLESIRHGSQYLAEYMTSSMRLLVPGGIDGLRQLQTLSGLKAEIDSLLHLAHLTQLKKLYVSIASQEEASILFTAIKQIANLHSLKIECRGTLGKYRKLMVETLLPLPQYLEKLTLGANIMELPLWFEHFKSLRVLVLVNSMLVFDPLCNLSGLPNLVSLSLFHAYTGEQMGSRQGGFPKLRHLHITSFIELEEWTPIEEGTMPCIQFIRIVDCGKLTMLPQGFEQLKTLESLELIEMSQEFIGKLAAEDFYKVQHVSKVIALPRSHCERNLLDPVNVQCKTLESSGASSSSSSFIAARGSSPLVEAMRKCKLGN</sequence>
<comment type="caution">
    <text evidence="1">The sequence shown here is derived from an EMBL/GenBank/DDBJ whole genome shotgun (WGS) entry which is preliminary data.</text>
</comment>